<evidence type="ECO:0000313" key="3">
    <source>
        <dbReference type="Proteomes" id="UP001232163"/>
    </source>
</evidence>
<proteinExistence type="predicted"/>
<name>A0ABT9MJF8_9DEIO</name>
<dbReference type="Proteomes" id="UP001232163">
    <property type="component" value="Unassembled WGS sequence"/>
</dbReference>
<feature type="region of interest" description="Disordered" evidence="1">
    <location>
        <begin position="1"/>
        <end position="31"/>
    </location>
</feature>
<comment type="caution">
    <text evidence="2">The sequence shown here is derived from an EMBL/GenBank/DDBJ whole genome shotgun (WGS) entry which is preliminary data.</text>
</comment>
<evidence type="ECO:0000313" key="2">
    <source>
        <dbReference type="EMBL" id="MDP9766601.1"/>
    </source>
</evidence>
<keyword evidence="3" id="KW-1185">Reference proteome</keyword>
<dbReference type="EMBL" id="JAURUR010000037">
    <property type="protein sequence ID" value="MDP9766601.1"/>
    <property type="molecule type" value="Genomic_DNA"/>
</dbReference>
<feature type="region of interest" description="Disordered" evidence="1">
    <location>
        <begin position="44"/>
        <end position="78"/>
    </location>
</feature>
<accession>A0ABT9MJF8</accession>
<dbReference type="RefSeq" id="WP_307470042.1">
    <property type="nucleotide sequence ID" value="NZ_JAURUR010000037.1"/>
</dbReference>
<organism evidence="2 3">
    <name type="scientific">Deinococcus enclensis</name>
    <dbReference type="NCBI Taxonomy" id="1049582"/>
    <lineage>
        <taxon>Bacteria</taxon>
        <taxon>Thermotogati</taxon>
        <taxon>Deinococcota</taxon>
        <taxon>Deinococci</taxon>
        <taxon>Deinococcales</taxon>
        <taxon>Deinococcaceae</taxon>
        <taxon>Deinococcus</taxon>
    </lineage>
</organism>
<feature type="compositionally biased region" description="Polar residues" evidence="1">
    <location>
        <begin position="1"/>
        <end position="13"/>
    </location>
</feature>
<reference evidence="2 3" key="1">
    <citation type="submission" date="2023-07" db="EMBL/GenBank/DDBJ databases">
        <title>Genomic Encyclopedia of Type Strains, Phase IV (KMG-IV): sequencing the most valuable type-strain genomes for metagenomic binning, comparative biology and taxonomic classification.</title>
        <authorList>
            <person name="Goeker M."/>
        </authorList>
    </citation>
    <scope>NUCLEOTIDE SEQUENCE [LARGE SCALE GENOMIC DNA]</scope>
    <source>
        <strain evidence="2 3">NIO-1023</strain>
    </source>
</reference>
<gene>
    <name evidence="2" type="ORF">QO006_004068</name>
</gene>
<sequence length="78" mass="8580">MTLTSSEGQSLRWSSAREANHASEGNPAQAALGFDVDLNAAGVNRRTGERSSPTFPSGCRDVRPSPWWHLPDRDRRDS</sequence>
<protein>
    <submittedName>
        <fullName evidence="2">Uncharacterized protein</fullName>
    </submittedName>
</protein>
<evidence type="ECO:0000256" key="1">
    <source>
        <dbReference type="SAM" id="MobiDB-lite"/>
    </source>
</evidence>